<dbReference type="Pfam" id="PF01869">
    <property type="entry name" value="BcrAD_BadFG"/>
    <property type="match status" value="1"/>
</dbReference>
<accession>A8ZXU8</accession>
<feature type="domain" description="ATPase BadF/BadG/BcrA/BcrD type" evidence="5">
    <location>
        <begin position="5"/>
        <end position="253"/>
    </location>
</feature>
<dbReference type="Proteomes" id="UP000008561">
    <property type="component" value="Chromosome"/>
</dbReference>
<dbReference type="SUPFAM" id="SSF53067">
    <property type="entry name" value="Actin-like ATPase domain"/>
    <property type="match status" value="1"/>
</dbReference>
<dbReference type="NCBIfam" id="TIGR00241">
    <property type="entry name" value="CoA_E_activ"/>
    <property type="match status" value="1"/>
</dbReference>
<dbReference type="eggNOG" id="COG1924">
    <property type="taxonomic scope" value="Bacteria"/>
</dbReference>
<evidence type="ECO:0000256" key="3">
    <source>
        <dbReference type="ARBA" id="ARBA00023004"/>
    </source>
</evidence>
<dbReference type="PANTHER" id="PTHR32329:SF2">
    <property type="entry name" value="BIFUNCTIONAL PROTEIN [INCLUDES 2-HYDROXYACYL-COA DEHYDRATASE (N-TER) AND ITS ACTIVATOR DOMAIN (C_TERM)"/>
    <property type="match status" value="1"/>
</dbReference>
<keyword evidence="3" id="KW-0408">Iron</keyword>
<dbReference type="KEGG" id="dol:Dole_2772"/>
<dbReference type="Gene3D" id="3.30.420.40">
    <property type="match status" value="2"/>
</dbReference>
<dbReference type="PANTHER" id="PTHR32329">
    <property type="entry name" value="BIFUNCTIONAL PROTEIN [INCLUDES 2-HYDROXYACYL-COA DEHYDRATASE (N-TER) AND ITS ACTIVATOR DOMAIN (C_TERM)-RELATED"/>
    <property type="match status" value="1"/>
</dbReference>
<dbReference type="InterPro" id="IPR043129">
    <property type="entry name" value="ATPase_NBD"/>
</dbReference>
<dbReference type="EMBL" id="CP000859">
    <property type="protein sequence ID" value="ABW68575.1"/>
    <property type="molecule type" value="Genomic_DNA"/>
</dbReference>
<dbReference type="GO" id="GO:0046872">
    <property type="term" value="F:metal ion binding"/>
    <property type="evidence" value="ECO:0007669"/>
    <property type="project" value="UniProtKB-KW"/>
</dbReference>
<protein>
    <submittedName>
        <fullName evidence="6">Putative CoA-substrate-specific enzyme activase</fullName>
    </submittedName>
</protein>
<keyword evidence="2" id="KW-0479">Metal-binding</keyword>
<evidence type="ECO:0000256" key="4">
    <source>
        <dbReference type="ARBA" id="ARBA00023014"/>
    </source>
</evidence>
<evidence type="ECO:0000256" key="2">
    <source>
        <dbReference type="ARBA" id="ARBA00022723"/>
    </source>
</evidence>
<dbReference type="InterPro" id="IPR008275">
    <property type="entry name" value="CoA_E_activase_dom"/>
</dbReference>
<reference evidence="6 7" key="1">
    <citation type="submission" date="2007-10" db="EMBL/GenBank/DDBJ databases">
        <title>Complete sequence of Desulfococcus oleovorans Hxd3.</title>
        <authorList>
            <consortium name="US DOE Joint Genome Institute"/>
            <person name="Copeland A."/>
            <person name="Lucas S."/>
            <person name="Lapidus A."/>
            <person name="Barry K."/>
            <person name="Glavina del Rio T."/>
            <person name="Dalin E."/>
            <person name="Tice H."/>
            <person name="Pitluck S."/>
            <person name="Kiss H."/>
            <person name="Brettin T."/>
            <person name="Bruce D."/>
            <person name="Detter J.C."/>
            <person name="Han C."/>
            <person name="Schmutz J."/>
            <person name="Larimer F."/>
            <person name="Land M."/>
            <person name="Hauser L."/>
            <person name="Kyrpides N."/>
            <person name="Kim E."/>
            <person name="Wawrik B."/>
            <person name="Richardson P."/>
        </authorList>
    </citation>
    <scope>NUCLEOTIDE SEQUENCE [LARGE SCALE GENOMIC DNA]</scope>
    <source>
        <strain evidence="7">DSM 6200 / JCM 39069 / Hxd3</strain>
    </source>
</reference>
<dbReference type="OrthoDB" id="9177882at2"/>
<evidence type="ECO:0000259" key="5">
    <source>
        <dbReference type="Pfam" id="PF01869"/>
    </source>
</evidence>
<comment type="cofactor">
    <cofactor evidence="1">
        <name>[4Fe-4S] cluster</name>
        <dbReference type="ChEBI" id="CHEBI:49883"/>
    </cofactor>
</comment>
<organism evidence="6 7">
    <name type="scientific">Desulfosudis oleivorans (strain DSM 6200 / JCM 39069 / Hxd3)</name>
    <name type="common">Desulfococcus oleovorans</name>
    <dbReference type="NCBI Taxonomy" id="96561"/>
    <lineage>
        <taxon>Bacteria</taxon>
        <taxon>Pseudomonadati</taxon>
        <taxon>Thermodesulfobacteriota</taxon>
        <taxon>Desulfobacteria</taxon>
        <taxon>Desulfobacterales</taxon>
        <taxon>Desulfosudaceae</taxon>
        <taxon>Desulfosudis</taxon>
    </lineage>
</organism>
<dbReference type="GO" id="GO:0051536">
    <property type="term" value="F:iron-sulfur cluster binding"/>
    <property type="evidence" value="ECO:0007669"/>
    <property type="project" value="UniProtKB-KW"/>
</dbReference>
<dbReference type="InterPro" id="IPR051805">
    <property type="entry name" value="Dehydratase_Activator_Redct"/>
</dbReference>
<evidence type="ECO:0000256" key="1">
    <source>
        <dbReference type="ARBA" id="ARBA00001966"/>
    </source>
</evidence>
<name>A8ZXU8_DESOH</name>
<dbReference type="HOGENOM" id="CLU_066597_0_0_7"/>
<gene>
    <name evidence="6" type="ordered locus">Dole_2772</name>
</gene>
<dbReference type="RefSeq" id="WP_012176186.1">
    <property type="nucleotide sequence ID" value="NC_009943.1"/>
</dbReference>
<evidence type="ECO:0000313" key="7">
    <source>
        <dbReference type="Proteomes" id="UP000008561"/>
    </source>
</evidence>
<dbReference type="InterPro" id="IPR002731">
    <property type="entry name" value="ATPase_BadF"/>
</dbReference>
<dbReference type="AlphaFoldDB" id="A8ZXU8"/>
<evidence type="ECO:0000313" key="6">
    <source>
        <dbReference type="EMBL" id="ABW68575.1"/>
    </source>
</evidence>
<proteinExistence type="predicted"/>
<dbReference type="STRING" id="96561.Dole_2772"/>
<keyword evidence="4" id="KW-0411">Iron-sulfur</keyword>
<sequence length="260" mass="27231">MITAGCDIGSLTAKAVVLKDGKIVGHQVIRVKTNPAESANEVIRLAAEKAGIPISDITATVGTGYGKEHINFASSTCSEISCHAKGAWWNLPSVRTIIDIGGQDAKAIRIDEQGNVARYIYNDKCAAGTGRFLEVMAKALEVDLADMGALSARSTERIRISNQCVIFAETEVVSLINEGRETCDIICGLHHAMANRVASLAKSIEVHEEVVMTGGVAKNSGMFNALSEGLGVTVKALPVDPQINGALGAALFAAELAAGK</sequence>
<dbReference type="CDD" id="cd24036">
    <property type="entry name" value="ASKHA_NBD_BcrAD_BadFG_HgdC_HadI"/>
    <property type="match status" value="1"/>
</dbReference>
<keyword evidence="7" id="KW-1185">Reference proteome</keyword>